<organism evidence="1 3">
    <name type="scientific">Holdemanella biformis</name>
    <dbReference type="NCBI Taxonomy" id="1735"/>
    <lineage>
        <taxon>Bacteria</taxon>
        <taxon>Bacillati</taxon>
        <taxon>Bacillota</taxon>
        <taxon>Erysipelotrichia</taxon>
        <taxon>Erysipelotrichales</taxon>
        <taxon>Erysipelotrichaceae</taxon>
        <taxon>Holdemanella</taxon>
    </lineage>
</organism>
<dbReference type="RefSeq" id="WP_003864050.1">
    <property type="nucleotide sequence ID" value="NZ_CABLCL010000020.1"/>
</dbReference>
<reference evidence="3 4" key="1">
    <citation type="submission" date="2018-08" db="EMBL/GenBank/DDBJ databases">
        <title>A genome reference for cultivated species of the human gut microbiota.</title>
        <authorList>
            <person name="Zou Y."/>
            <person name="Xue W."/>
            <person name="Luo G."/>
        </authorList>
    </citation>
    <scope>NUCLEOTIDE SEQUENCE [LARGE SCALE GENOMIC DNA]</scope>
    <source>
        <strain evidence="1 3">AF15-20</strain>
        <strain evidence="2 4">AM42-13AC</strain>
    </source>
</reference>
<sequence length="138" mass="15563">MQPRAVIYCSKHGATKELAQCLGKKYNLPVISIDHISGYSFQNIPVYFCGWIRNGKIMGLTKASKLFMCVQVIGVGAVEYNEAYELKLKYKNKLVNQDFKYIQSSKGLSLNPLEKMYVDVFQPSLIGKSKGVAHEYSI</sequence>
<name>A0A395WB09_9FIRM</name>
<evidence type="ECO:0000313" key="1">
    <source>
        <dbReference type="EMBL" id="RGU90941.1"/>
    </source>
</evidence>
<accession>A0A395WB09</accession>
<evidence type="ECO:0008006" key="5">
    <source>
        <dbReference type="Google" id="ProtNLM"/>
    </source>
</evidence>
<dbReference type="EMBL" id="QRYQ01000014">
    <property type="protein sequence ID" value="RGU90941.1"/>
    <property type="molecule type" value="Genomic_DNA"/>
</dbReference>
<comment type="caution">
    <text evidence="1">The sequence shown here is derived from an EMBL/GenBank/DDBJ whole genome shotgun (WGS) entry which is preliminary data.</text>
</comment>
<dbReference type="Proteomes" id="UP000285288">
    <property type="component" value="Unassembled WGS sequence"/>
</dbReference>
<dbReference type="Proteomes" id="UP000265489">
    <property type="component" value="Unassembled WGS sequence"/>
</dbReference>
<proteinExistence type="predicted"/>
<dbReference type="AlphaFoldDB" id="A0A395WB09"/>
<protein>
    <recommendedName>
        <fullName evidence="5">Flavodoxin domain-containing protein</fullName>
    </recommendedName>
</protein>
<evidence type="ECO:0000313" key="3">
    <source>
        <dbReference type="Proteomes" id="UP000265489"/>
    </source>
</evidence>
<dbReference type="GeneID" id="66579790"/>
<evidence type="ECO:0000313" key="4">
    <source>
        <dbReference type="Proteomes" id="UP000285288"/>
    </source>
</evidence>
<gene>
    <name evidence="2" type="ORF">DW907_03295</name>
    <name evidence="1" type="ORF">DWW32_07815</name>
</gene>
<evidence type="ECO:0000313" key="2">
    <source>
        <dbReference type="EMBL" id="RHB08492.1"/>
    </source>
</evidence>
<dbReference type="EMBL" id="QSGD01000007">
    <property type="protein sequence ID" value="RHB08492.1"/>
    <property type="molecule type" value="Genomic_DNA"/>
</dbReference>